<keyword evidence="1" id="KW-0446">Lipid-binding</keyword>
<name>A0AA88KMJ9_NAELO</name>
<dbReference type="PRINTS" id="PR00689">
    <property type="entry name" value="ACOABINDINGP"/>
</dbReference>
<keyword evidence="4" id="KW-1185">Reference proteome</keyword>
<dbReference type="GeneID" id="68093718"/>
<dbReference type="InterPro" id="IPR035984">
    <property type="entry name" value="Acyl-CoA-binding_sf"/>
</dbReference>
<dbReference type="RefSeq" id="XP_044551660.1">
    <property type="nucleotide sequence ID" value="XM_044688404.1"/>
</dbReference>
<dbReference type="Proteomes" id="UP000816034">
    <property type="component" value="Unassembled WGS sequence"/>
</dbReference>
<gene>
    <name evidence="3" type="ORF">C9374_001262</name>
</gene>
<evidence type="ECO:0000259" key="2">
    <source>
        <dbReference type="PROSITE" id="PS51228"/>
    </source>
</evidence>
<dbReference type="PROSITE" id="PS51228">
    <property type="entry name" value="ACB_2"/>
    <property type="match status" value="1"/>
</dbReference>
<dbReference type="EMBL" id="PYSW02000012">
    <property type="protein sequence ID" value="KAG2387668.1"/>
    <property type="molecule type" value="Genomic_DNA"/>
</dbReference>
<dbReference type="GO" id="GO:0000062">
    <property type="term" value="F:fatty-acyl-CoA binding"/>
    <property type="evidence" value="ECO:0007669"/>
    <property type="project" value="InterPro"/>
</dbReference>
<dbReference type="PANTHER" id="PTHR23310">
    <property type="entry name" value="ACYL-COA-BINDING PROTEIN, ACBP"/>
    <property type="match status" value="1"/>
</dbReference>
<sequence>MSTELEKKFNLAVKYVQDGMAKDQYGNSNKELTDDDRLLFYAFYKQVTEGDVKGSQPYAIQFVARAKWDAWNKVKGMSKEDAMQQYVDLLTQMAPEWYSYEGLNKYK</sequence>
<evidence type="ECO:0000313" key="4">
    <source>
        <dbReference type="Proteomes" id="UP000816034"/>
    </source>
</evidence>
<dbReference type="PANTHER" id="PTHR23310:SF115">
    <property type="entry name" value="ACB DOMAIN-CONTAINING PROTEIN"/>
    <property type="match status" value="1"/>
</dbReference>
<dbReference type="AlphaFoldDB" id="A0AA88KMJ9"/>
<dbReference type="Pfam" id="PF00887">
    <property type="entry name" value="ACBP"/>
    <property type="match status" value="1"/>
</dbReference>
<evidence type="ECO:0000256" key="1">
    <source>
        <dbReference type="ARBA" id="ARBA00023121"/>
    </source>
</evidence>
<comment type="caution">
    <text evidence="3">The sequence shown here is derived from an EMBL/GenBank/DDBJ whole genome shotgun (WGS) entry which is preliminary data.</text>
</comment>
<accession>A0AA88KMJ9</accession>
<feature type="domain" description="ACB" evidence="2">
    <location>
        <begin position="5"/>
        <end position="99"/>
    </location>
</feature>
<evidence type="ECO:0000313" key="3">
    <source>
        <dbReference type="EMBL" id="KAG2387668.1"/>
    </source>
</evidence>
<dbReference type="InterPro" id="IPR014352">
    <property type="entry name" value="FERM/acyl-CoA-bd_prot_sf"/>
</dbReference>
<dbReference type="SUPFAM" id="SSF47027">
    <property type="entry name" value="Acyl-CoA binding protein"/>
    <property type="match status" value="1"/>
</dbReference>
<dbReference type="GO" id="GO:0006631">
    <property type="term" value="P:fatty acid metabolic process"/>
    <property type="evidence" value="ECO:0007669"/>
    <property type="project" value="TreeGrafter"/>
</dbReference>
<organism evidence="3 4">
    <name type="scientific">Naegleria lovaniensis</name>
    <name type="common">Amoeba</name>
    <dbReference type="NCBI Taxonomy" id="51637"/>
    <lineage>
        <taxon>Eukaryota</taxon>
        <taxon>Discoba</taxon>
        <taxon>Heterolobosea</taxon>
        <taxon>Tetramitia</taxon>
        <taxon>Eutetramitia</taxon>
        <taxon>Vahlkampfiidae</taxon>
        <taxon>Naegleria</taxon>
    </lineage>
</organism>
<dbReference type="Gene3D" id="1.20.80.10">
    <property type="match status" value="1"/>
</dbReference>
<reference evidence="3 4" key="1">
    <citation type="journal article" date="2018" name="BMC Genomics">
        <title>The genome of Naegleria lovaniensis, the basis for a comparative approach to unravel pathogenicity factors of the human pathogenic amoeba N. fowleri.</title>
        <authorList>
            <person name="Liechti N."/>
            <person name="Schurch N."/>
            <person name="Bruggmann R."/>
            <person name="Wittwer M."/>
        </authorList>
    </citation>
    <scope>NUCLEOTIDE SEQUENCE [LARGE SCALE GENOMIC DNA]</scope>
    <source>
        <strain evidence="3 4">ATCC 30569</strain>
    </source>
</reference>
<dbReference type="InterPro" id="IPR000582">
    <property type="entry name" value="Acyl-CoA-binding_protein"/>
</dbReference>
<protein>
    <recommendedName>
        <fullName evidence="2">ACB domain-containing protein</fullName>
    </recommendedName>
</protein>
<proteinExistence type="predicted"/>